<protein>
    <submittedName>
        <fullName evidence="2">Uncharacterized protein</fullName>
    </submittedName>
</protein>
<evidence type="ECO:0000313" key="3">
    <source>
        <dbReference type="Proteomes" id="UP001141806"/>
    </source>
</evidence>
<evidence type="ECO:0000256" key="1">
    <source>
        <dbReference type="SAM" id="Phobius"/>
    </source>
</evidence>
<dbReference type="EMBL" id="JAMYWD010000001">
    <property type="protein sequence ID" value="KAJ4981195.1"/>
    <property type="molecule type" value="Genomic_DNA"/>
</dbReference>
<evidence type="ECO:0000313" key="2">
    <source>
        <dbReference type="EMBL" id="KAJ4981195.1"/>
    </source>
</evidence>
<keyword evidence="1" id="KW-0812">Transmembrane</keyword>
<keyword evidence="3" id="KW-1185">Reference proteome</keyword>
<keyword evidence="1" id="KW-0472">Membrane</keyword>
<name>A0A9Q0R357_9MAGN</name>
<sequence>MIYTSSLNRNRFIRVTPGFQRSQPNASLLHSSVNFSFHSQNPKVSSSSKNSKKSIKPGTHILKSIIVTPDQIPQKNRNSKRKIKITVTSCGSSTDEDPVWVWVLGPRFQVLSMVGPYGSYSLTCILQYCSLCRTPLAYPWWPNHCMGLFLMLYTSVVLIEYLISPLEVRCFSFIFLSYSFFFCYPSLFSFPFISSLKLSHCSYPQSIRNTGKRPP</sequence>
<reference evidence="2" key="1">
    <citation type="journal article" date="2023" name="Plant J.">
        <title>The genome of the king protea, Protea cynaroides.</title>
        <authorList>
            <person name="Chang J."/>
            <person name="Duong T.A."/>
            <person name="Schoeman C."/>
            <person name="Ma X."/>
            <person name="Roodt D."/>
            <person name="Barker N."/>
            <person name="Li Z."/>
            <person name="Van de Peer Y."/>
            <person name="Mizrachi E."/>
        </authorList>
    </citation>
    <scope>NUCLEOTIDE SEQUENCE</scope>
    <source>
        <tissue evidence="2">Young leaves</tissue>
    </source>
</reference>
<comment type="caution">
    <text evidence="2">The sequence shown here is derived from an EMBL/GenBank/DDBJ whole genome shotgun (WGS) entry which is preliminary data.</text>
</comment>
<feature type="transmembrane region" description="Helical" evidence="1">
    <location>
        <begin position="140"/>
        <end position="163"/>
    </location>
</feature>
<accession>A0A9Q0R357</accession>
<gene>
    <name evidence="2" type="ORF">NE237_032032</name>
</gene>
<proteinExistence type="predicted"/>
<dbReference type="Proteomes" id="UP001141806">
    <property type="component" value="Unassembled WGS sequence"/>
</dbReference>
<dbReference type="AlphaFoldDB" id="A0A9Q0R357"/>
<feature type="transmembrane region" description="Helical" evidence="1">
    <location>
        <begin position="170"/>
        <end position="193"/>
    </location>
</feature>
<organism evidence="2 3">
    <name type="scientific">Protea cynaroides</name>
    <dbReference type="NCBI Taxonomy" id="273540"/>
    <lineage>
        <taxon>Eukaryota</taxon>
        <taxon>Viridiplantae</taxon>
        <taxon>Streptophyta</taxon>
        <taxon>Embryophyta</taxon>
        <taxon>Tracheophyta</taxon>
        <taxon>Spermatophyta</taxon>
        <taxon>Magnoliopsida</taxon>
        <taxon>Proteales</taxon>
        <taxon>Proteaceae</taxon>
        <taxon>Protea</taxon>
    </lineage>
</organism>
<keyword evidence="1" id="KW-1133">Transmembrane helix</keyword>